<evidence type="ECO:0000313" key="8">
    <source>
        <dbReference type="Proteomes" id="UP001217918"/>
    </source>
</evidence>
<dbReference type="EMBL" id="JAQQPM010000009">
    <property type="protein sequence ID" value="KAK2075133.1"/>
    <property type="molecule type" value="Genomic_DNA"/>
</dbReference>
<dbReference type="Gene3D" id="1.10.30.10">
    <property type="entry name" value="High mobility group box domain"/>
    <property type="match status" value="1"/>
</dbReference>
<dbReference type="Proteomes" id="UP001217918">
    <property type="component" value="Unassembled WGS sequence"/>
</dbReference>
<reference evidence="7" key="1">
    <citation type="journal article" date="2023" name="Mol. Plant Microbe Interact.">
        <title>Elucidating the Obligate Nature and Biological Capacity of an Invasive Fungal Corn Pathogen.</title>
        <authorList>
            <person name="MacCready J.S."/>
            <person name="Roggenkamp E.M."/>
            <person name="Gdanetz K."/>
            <person name="Chilvers M.I."/>
        </authorList>
    </citation>
    <scope>NUCLEOTIDE SEQUENCE</scope>
    <source>
        <strain evidence="7">PM02</strain>
    </source>
</reference>
<dbReference type="GO" id="GO:0005634">
    <property type="term" value="C:nucleus"/>
    <property type="evidence" value="ECO:0007669"/>
    <property type="project" value="UniProtKB-UniRule"/>
</dbReference>
<keyword evidence="2 4" id="KW-0238">DNA-binding</keyword>
<dbReference type="GO" id="GO:0000978">
    <property type="term" value="F:RNA polymerase II cis-regulatory region sequence-specific DNA binding"/>
    <property type="evidence" value="ECO:0007669"/>
    <property type="project" value="TreeGrafter"/>
</dbReference>
<dbReference type="InterPro" id="IPR050140">
    <property type="entry name" value="SRY-related_HMG-box_TF-like"/>
</dbReference>
<dbReference type="PANTHER" id="PTHR10270">
    <property type="entry name" value="SOX TRANSCRIPTION FACTOR"/>
    <property type="match status" value="1"/>
</dbReference>
<keyword evidence="3" id="KW-0804">Transcription</keyword>
<evidence type="ECO:0000313" key="7">
    <source>
        <dbReference type="EMBL" id="KAK2075133.1"/>
    </source>
</evidence>
<proteinExistence type="predicted"/>
<dbReference type="GO" id="GO:0001228">
    <property type="term" value="F:DNA-binding transcription activator activity, RNA polymerase II-specific"/>
    <property type="evidence" value="ECO:0007669"/>
    <property type="project" value="TreeGrafter"/>
</dbReference>
<dbReference type="InterPro" id="IPR009071">
    <property type="entry name" value="HMG_box_dom"/>
</dbReference>
<organism evidence="7 8">
    <name type="scientific">Phyllachora maydis</name>
    <dbReference type="NCBI Taxonomy" id="1825666"/>
    <lineage>
        <taxon>Eukaryota</taxon>
        <taxon>Fungi</taxon>
        <taxon>Dikarya</taxon>
        <taxon>Ascomycota</taxon>
        <taxon>Pezizomycotina</taxon>
        <taxon>Sordariomycetes</taxon>
        <taxon>Sordariomycetidae</taxon>
        <taxon>Phyllachorales</taxon>
        <taxon>Phyllachoraceae</taxon>
        <taxon>Phyllachora</taxon>
    </lineage>
</organism>
<evidence type="ECO:0000256" key="5">
    <source>
        <dbReference type="SAM" id="MobiDB-lite"/>
    </source>
</evidence>
<keyword evidence="1" id="KW-0805">Transcription regulation</keyword>
<evidence type="ECO:0000256" key="2">
    <source>
        <dbReference type="ARBA" id="ARBA00023125"/>
    </source>
</evidence>
<dbReference type="CDD" id="cd01389">
    <property type="entry name" value="HMG-box_ROX1-like"/>
    <property type="match status" value="1"/>
</dbReference>
<keyword evidence="4" id="KW-0539">Nucleus</keyword>
<sequence>MHKPNPSCDRIFRVQLPSIITVHASKLVHLAISTMANPHFANGNPNGPIMMTVPTNPGQVNLAILDIIHTNLESQLNPLNEKRVMSFHADARNIIGANGCAALVQRFNSILGEPTRILRDFYSGLYMLGPFSAFDDGDTFVHQGEHYWTGPLPKKYPTTVFVDNADGSKTHIPRPPNAYILFRKARHPFLKALNPDMHNNEISVVLGGEWRELSMEAKKVWYDQAAFIKKKMLEEFPDYKYAPRRREQLKRRPGRKFAKKSVKKAANDEMDTASEILEAN</sequence>
<dbReference type="PANTHER" id="PTHR10270:SF161">
    <property type="entry name" value="SEX-DETERMINING REGION Y PROTEIN"/>
    <property type="match status" value="1"/>
</dbReference>
<gene>
    <name evidence="7" type="ORF">P8C59_009284</name>
</gene>
<dbReference type="Pfam" id="PF00505">
    <property type="entry name" value="HMG_box"/>
    <property type="match status" value="1"/>
</dbReference>
<name>A0AAD9ICU0_9PEZI</name>
<dbReference type="SUPFAM" id="SSF47095">
    <property type="entry name" value="HMG-box"/>
    <property type="match status" value="1"/>
</dbReference>
<feature type="DNA-binding region" description="HMG box" evidence="4">
    <location>
        <begin position="172"/>
        <end position="240"/>
    </location>
</feature>
<evidence type="ECO:0000256" key="1">
    <source>
        <dbReference type="ARBA" id="ARBA00023015"/>
    </source>
</evidence>
<dbReference type="AlphaFoldDB" id="A0AAD9ICU0"/>
<feature type="compositionally biased region" description="Basic residues" evidence="5">
    <location>
        <begin position="247"/>
        <end position="263"/>
    </location>
</feature>
<evidence type="ECO:0000259" key="6">
    <source>
        <dbReference type="PROSITE" id="PS50118"/>
    </source>
</evidence>
<feature type="region of interest" description="Disordered" evidence="5">
    <location>
        <begin position="245"/>
        <end position="280"/>
    </location>
</feature>
<evidence type="ECO:0000256" key="4">
    <source>
        <dbReference type="PROSITE-ProRule" id="PRU00267"/>
    </source>
</evidence>
<feature type="domain" description="HMG box" evidence="6">
    <location>
        <begin position="172"/>
        <end position="240"/>
    </location>
</feature>
<dbReference type="PROSITE" id="PS50118">
    <property type="entry name" value="HMG_BOX_2"/>
    <property type="match status" value="1"/>
</dbReference>
<protein>
    <recommendedName>
        <fullName evidence="6">HMG box domain-containing protein</fullName>
    </recommendedName>
</protein>
<dbReference type="GO" id="GO:0000122">
    <property type="term" value="P:negative regulation of transcription by RNA polymerase II"/>
    <property type="evidence" value="ECO:0007669"/>
    <property type="project" value="TreeGrafter"/>
</dbReference>
<keyword evidence="8" id="KW-1185">Reference proteome</keyword>
<dbReference type="FunFam" id="1.10.30.10:FF:000041">
    <property type="entry name" value="HMG box family protein"/>
    <property type="match status" value="1"/>
</dbReference>
<evidence type="ECO:0000256" key="3">
    <source>
        <dbReference type="ARBA" id="ARBA00023163"/>
    </source>
</evidence>
<dbReference type="InterPro" id="IPR036910">
    <property type="entry name" value="HMG_box_dom_sf"/>
</dbReference>
<dbReference type="SMART" id="SM00398">
    <property type="entry name" value="HMG"/>
    <property type="match status" value="1"/>
</dbReference>
<accession>A0AAD9ICU0</accession>
<dbReference type="GO" id="GO:0030154">
    <property type="term" value="P:cell differentiation"/>
    <property type="evidence" value="ECO:0007669"/>
    <property type="project" value="TreeGrafter"/>
</dbReference>
<comment type="caution">
    <text evidence="7">The sequence shown here is derived from an EMBL/GenBank/DDBJ whole genome shotgun (WGS) entry which is preliminary data.</text>
</comment>